<sequence>MAASSTKLIISVERTECANLKKLVKVAPSIVRIPKDIIWEKVTTRPHPSLVVSEKLDSKESIYTATVKFFTCQELDSGKKYAYRLRALDGQSFLVGTNKRPFPVLSIQANYPDKPSENQWNEVTITWSTPYAVPQMVP</sequence>
<name>A0A8S5N198_9CAUD</name>
<protein>
    <submittedName>
        <fullName evidence="1">Uncharacterized protein</fullName>
    </submittedName>
</protein>
<evidence type="ECO:0000313" key="1">
    <source>
        <dbReference type="EMBL" id="DAD88050.1"/>
    </source>
</evidence>
<accession>A0A8S5N198</accession>
<organism evidence="1">
    <name type="scientific">Siphoviridae sp. ctdYc1</name>
    <dbReference type="NCBI Taxonomy" id="2826399"/>
    <lineage>
        <taxon>Viruses</taxon>
        <taxon>Duplodnaviria</taxon>
        <taxon>Heunggongvirae</taxon>
        <taxon>Uroviricota</taxon>
        <taxon>Caudoviricetes</taxon>
    </lineage>
</organism>
<dbReference type="EMBL" id="BK015034">
    <property type="protein sequence ID" value="DAD88050.1"/>
    <property type="molecule type" value="Genomic_DNA"/>
</dbReference>
<reference evidence="1" key="1">
    <citation type="journal article" date="2021" name="Proc. Natl. Acad. Sci. U.S.A.">
        <title>A Catalog of Tens of Thousands of Viruses from Human Metagenomes Reveals Hidden Associations with Chronic Diseases.</title>
        <authorList>
            <person name="Tisza M.J."/>
            <person name="Buck C.B."/>
        </authorList>
    </citation>
    <scope>NUCLEOTIDE SEQUENCE</scope>
    <source>
        <strain evidence="1">CtdYc1</strain>
    </source>
</reference>
<proteinExistence type="predicted"/>